<keyword evidence="1" id="KW-0732">Signal</keyword>
<evidence type="ECO:0000313" key="4">
    <source>
        <dbReference type="Proteomes" id="UP000325313"/>
    </source>
</evidence>
<dbReference type="InterPro" id="IPR012337">
    <property type="entry name" value="RNaseH-like_sf"/>
</dbReference>
<dbReference type="InterPro" id="IPR036397">
    <property type="entry name" value="RNaseH_sf"/>
</dbReference>
<feature type="domain" description="RNase H type-1" evidence="2">
    <location>
        <begin position="462"/>
        <end position="606"/>
    </location>
</feature>
<dbReference type="CDD" id="cd09276">
    <property type="entry name" value="Rnase_HI_RT_non_LTR"/>
    <property type="match status" value="1"/>
</dbReference>
<evidence type="ECO:0000259" key="2">
    <source>
        <dbReference type="PROSITE" id="PS50879"/>
    </source>
</evidence>
<dbReference type="InterPro" id="IPR038921">
    <property type="entry name" value="YOR389W-like"/>
</dbReference>
<dbReference type="GO" id="GO:0004523">
    <property type="term" value="F:RNA-DNA hybrid ribonuclease activity"/>
    <property type="evidence" value="ECO:0007669"/>
    <property type="project" value="InterPro"/>
</dbReference>
<dbReference type="GO" id="GO:0003676">
    <property type="term" value="F:nucleic acid binding"/>
    <property type="evidence" value="ECO:0007669"/>
    <property type="project" value="InterPro"/>
</dbReference>
<dbReference type="InterPro" id="IPR002156">
    <property type="entry name" value="RNaseH_domain"/>
</dbReference>
<feature type="chain" id="PRO_5022689157" description="RNase H type-1 domain-containing protein" evidence="1">
    <location>
        <begin position="24"/>
        <end position="685"/>
    </location>
</feature>
<protein>
    <recommendedName>
        <fullName evidence="2">RNase H type-1 domain-containing protein</fullName>
    </recommendedName>
</protein>
<dbReference type="Pfam" id="PF00075">
    <property type="entry name" value="RNase_H"/>
    <property type="match status" value="1"/>
</dbReference>
<organism evidence="3 4">
    <name type="scientific">Puccinia graminis f. sp. tritici</name>
    <dbReference type="NCBI Taxonomy" id="56615"/>
    <lineage>
        <taxon>Eukaryota</taxon>
        <taxon>Fungi</taxon>
        <taxon>Dikarya</taxon>
        <taxon>Basidiomycota</taxon>
        <taxon>Pucciniomycotina</taxon>
        <taxon>Pucciniomycetes</taxon>
        <taxon>Pucciniales</taxon>
        <taxon>Pucciniaceae</taxon>
        <taxon>Puccinia</taxon>
    </lineage>
</organism>
<dbReference type="SUPFAM" id="SSF53098">
    <property type="entry name" value="Ribonuclease H-like"/>
    <property type="match status" value="1"/>
</dbReference>
<dbReference type="PANTHER" id="PTHR35204">
    <property type="entry name" value="YALI0A21131P"/>
    <property type="match status" value="1"/>
</dbReference>
<reference evidence="3 4" key="1">
    <citation type="submission" date="2019-05" db="EMBL/GenBank/DDBJ databases">
        <title>Emergence of the Ug99 lineage of the wheat stem rust pathogen through somatic hybridization.</title>
        <authorList>
            <person name="Li F."/>
            <person name="Upadhyaya N.M."/>
            <person name="Sperschneider J."/>
            <person name="Matny O."/>
            <person name="Nguyen-Phuc H."/>
            <person name="Mago R."/>
            <person name="Raley C."/>
            <person name="Miller M.E."/>
            <person name="Silverstein K.A.T."/>
            <person name="Henningsen E."/>
            <person name="Hirsch C.D."/>
            <person name="Visser B."/>
            <person name="Pretorius Z.A."/>
            <person name="Steffenson B.J."/>
            <person name="Schwessinger B."/>
            <person name="Dodds P.N."/>
            <person name="Figueroa M."/>
        </authorList>
    </citation>
    <scope>NUCLEOTIDE SEQUENCE [LARGE SCALE GENOMIC DNA]</scope>
    <source>
        <strain evidence="3 4">Ug99</strain>
    </source>
</reference>
<evidence type="ECO:0000313" key="3">
    <source>
        <dbReference type="EMBL" id="KAA1115866.1"/>
    </source>
</evidence>
<name>A0A5B0QRG0_PUCGR</name>
<comment type="caution">
    <text evidence="3">The sequence shown here is derived from an EMBL/GenBank/DDBJ whole genome shotgun (WGS) entry which is preliminary data.</text>
</comment>
<sequence length="685" mass="77079">MKLQGVLLRFLGSFWLVSTLTRAIRTGREQIALSSSNFSAYKTENSNLIFSSFAGLLQQWPNSFAFSGHSIIPGLIPRSTLLYHATNNINGPPTGIEWLAFNSEMSYSILSHRGGELDLYKYAATRPLRVLYVDGQSASLGTPGFMDSQYIIIDASIPPDNPDPGHDPTGETARAVALCKMGEKYGFEGVVRMATSFELLWCDFKNGIELLNMTNATDPYYKHQWDSDVPTNSLERDQSAISDSADPPFFARARWTYAHSGAREFFAPGEVRVILDPMGFISFYDGLESLDAKRRVEGTSEGPRARHRLYGISAHDTKKVQARLIEVLERKEAEDWQIDSHRPDWRALVLTIIQRYSQPLIELRYLLNREDLNATEQAIEVPHPIKRLIDSEISNSPPNHLSPIHNIFDKHSFNDYDLPAIETIHPHIINPWENFSLPISNLKVKKEEIKSIVQLQINELKNKSEHLIFSDGSNIPENGSASAAILDNSFSFSCRINDSNKASAFEAEVQAINIGLDIFINKYLNSPSNATSTSPINFFIDNQATLFSIANPPLPKSYQSNFLNIFKKFKIIIDSCHIPISLFWCPAHVGITENEAVDELAKAATIPTHPHHLNNPTRSLSNIQQIARSNYKFKKFKKSIVRNKIRLSSPPLKIFEGLDQLERSVGSIIYQLRSGNLYAAYVALH</sequence>
<dbReference type="PROSITE" id="PS50879">
    <property type="entry name" value="RNASE_H_1"/>
    <property type="match status" value="1"/>
</dbReference>
<dbReference type="Proteomes" id="UP000325313">
    <property type="component" value="Unassembled WGS sequence"/>
</dbReference>
<dbReference type="Gene3D" id="3.30.420.10">
    <property type="entry name" value="Ribonuclease H-like superfamily/Ribonuclease H"/>
    <property type="match status" value="1"/>
</dbReference>
<dbReference type="PANTHER" id="PTHR35204:SF1">
    <property type="entry name" value="ENTEROTOXIN"/>
    <property type="match status" value="1"/>
</dbReference>
<dbReference type="AlphaFoldDB" id="A0A5B0QRG0"/>
<dbReference type="EMBL" id="VDEP01000271">
    <property type="protein sequence ID" value="KAA1115866.1"/>
    <property type="molecule type" value="Genomic_DNA"/>
</dbReference>
<accession>A0A5B0QRG0</accession>
<evidence type="ECO:0000256" key="1">
    <source>
        <dbReference type="SAM" id="SignalP"/>
    </source>
</evidence>
<gene>
    <name evidence="3" type="ORF">PGTUg99_008101</name>
</gene>
<proteinExistence type="predicted"/>
<feature type="signal peptide" evidence="1">
    <location>
        <begin position="1"/>
        <end position="23"/>
    </location>
</feature>